<name>A0ACC0GV35_9ERIC</name>
<organism evidence="1 2">
    <name type="scientific">Camellia lanceoleosa</name>
    <dbReference type="NCBI Taxonomy" id="1840588"/>
    <lineage>
        <taxon>Eukaryota</taxon>
        <taxon>Viridiplantae</taxon>
        <taxon>Streptophyta</taxon>
        <taxon>Embryophyta</taxon>
        <taxon>Tracheophyta</taxon>
        <taxon>Spermatophyta</taxon>
        <taxon>Magnoliopsida</taxon>
        <taxon>eudicotyledons</taxon>
        <taxon>Gunneridae</taxon>
        <taxon>Pentapetalae</taxon>
        <taxon>asterids</taxon>
        <taxon>Ericales</taxon>
        <taxon>Theaceae</taxon>
        <taxon>Camellia</taxon>
    </lineage>
</organism>
<protein>
    <submittedName>
        <fullName evidence="1">Calcium-dependent protein kinase 11</fullName>
    </submittedName>
</protein>
<evidence type="ECO:0000313" key="1">
    <source>
        <dbReference type="EMBL" id="KAI8004874.1"/>
    </source>
</evidence>
<keyword evidence="2" id="KW-1185">Reference proteome</keyword>
<evidence type="ECO:0000313" key="2">
    <source>
        <dbReference type="Proteomes" id="UP001060215"/>
    </source>
</evidence>
<reference evidence="1 2" key="1">
    <citation type="journal article" date="2022" name="Plant J.">
        <title>Chromosome-level genome of Camellia lanceoleosa provides a valuable resource for understanding genome evolution and self-incompatibility.</title>
        <authorList>
            <person name="Gong W."/>
            <person name="Xiao S."/>
            <person name="Wang L."/>
            <person name="Liao Z."/>
            <person name="Chang Y."/>
            <person name="Mo W."/>
            <person name="Hu G."/>
            <person name="Li W."/>
            <person name="Zhao G."/>
            <person name="Zhu H."/>
            <person name="Hu X."/>
            <person name="Ji K."/>
            <person name="Xiang X."/>
            <person name="Song Q."/>
            <person name="Yuan D."/>
            <person name="Jin S."/>
            <person name="Zhang L."/>
        </authorList>
    </citation>
    <scope>NUCLEOTIDE SEQUENCE [LARGE SCALE GENOMIC DNA]</scope>
    <source>
        <strain evidence="1">SQ_2022a</strain>
    </source>
</reference>
<dbReference type="Proteomes" id="UP001060215">
    <property type="component" value="Chromosome 9"/>
</dbReference>
<proteinExistence type="predicted"/>
<keyword evidence="1" id="KW-0418">Kinase</keyword>
<sequence>MKKPISTSSKPSTTVLRYQSPRLRDHYVLGRKLGQGQFGTSYHCTDKSSGSHFACKSIPKRKLLCPDDYNDVWREIQIMHHLIVQKGHYNERNAARLIKTIVGVVEACHSLGVMHRDLKLENFLFDTPDEDAKLKATDFGLSIFYKPGLQNDPSLEVFLGFAWPLLRCVTSPSMHVGNLVEAVSPAHRPADIDYSGTIDYGEFIAATLHINKMEREENLISFFGKDGSGYITIDELQQACRDFGLGDVQLDDAVTEIDQDNEALWGIRKSHGRIDYSEFATMMRKGDARIGSRTMRGNLNFNLADAFEGKELTDKLKPSVCIVSEKLELS</sequence>
<keyword evidence="1" id="KW-0808">Transferase</keyword>
<gene>
    <name evidence="1" type="ORF">LOK49_LG08G01790</name>
</gene>
<dbReference type="EMBL" id="CM045766">
    <property type="protein sequence ID" value="KAI8004874.1"/>
    <property type="molecule type" value="Genomic_DNA"/>
</dbReference>
<comment type="caution">
    <text evidence="1">The sequence shown here is derived from an EMBL/GenBank/DDBJ whole genome shotgun (WGS) entry which is preliminary data.</text>
</comment>
<accession>A0ACC0GV35</accession>